<dbReference type="EMBL" id="CP002869">
    <property type="protein sequence ID" value="AEI43716.1"/>
    <property type="molecule type" value="Genomic_DNA"/>
</dbReference>
<organism evidence="2 3">
    <name type="scientific">Paenibacillus mucilaginosus (strain KNP414)</name>
    <dbReference type="NCBI Taxonomy" id="1036673"/>
    <lineage>
        <taxon>Bacteria</taxon>
        <taxon>Bacillati</taxon>
        <taxon>Bacillota</taxon>
        <taxon>Bacilli</taxon>
        <taxon>Bacillales</taxon>
        <taxon>Paenibacillaceae</taxon>
        <taxon>Paenibacillus</taxon>
    </lineage>
</organism>
<name>F8FBV5_PAEMK</name>
<evidence type="ECO:0000313" key="3">
    <source>
        <dbReference type="Proteomes" id="UP000006620"/>
    </source>
</evidence>
<evidence type="ECO:0000256" key="1">
    <source>
        <dbReference type="SAM" id="MobiDB-lite"/>
    </source>
</evidence>
<evidence type="ECO:0000313" key="2">
    <source>
        <dbReference type="EMBL" id="AEI43716.1"/>
    </source>
</evidence>
<accession>F8FBV5</accession>
<dbReference type="Proteomes" id="UP000006620">
    <property type="component" value="Chromosome"/>
</dbReference>
<protein>
    <submittedName>
        <fullName evidence="2">Uncharacterized protein</fullName>
    </submittedName>
</protein>
<dbReference type="PATRIC" id="fig|1036673.3.peg.4804"/>
<feature type="compositionally biased region" description="Basic and acidic residues" evidence="1">
    <location>
        <begin position="1"/>
        <end position="27"/>
    </location>
</feature>
<dbReference type="HOGENOM" id="CLU_3293494_0_0_9"/>
<feature type="region of interest" description="Disordered" evidence="1">
    <location>
        <begin position="1"/>
        <end position="40"/>
    </location>
</feature>
<reference evidence="3" key="1">
    <citation type="submission" date="2011-06" db="EMBL/GenBank/DDBJ databases">
        <title>Complete genome sequence of Paenibacillus mucilaginosus KNP414.</title>
        <authorList>
            <person name="Wang J."/>
            <person name="Hu S."/>
            <person name="Hu X."/>
            <person name="Zhang B."/>
            <person name="Dong D."/>
            <person name="Zhang S."/>
            <person name="Zhao K."/>
            <person name="Wu D."/>
        </authorList>
    </citation>
    <scope>NUCLEOTIDE SEQUENCE [LARGE SCALE GENOMIC DNA]</scope>
    <source>
        <strain evidence="3">KNP414</strain>
    </source>
</reference>
<sequence>MWISDRQEAMDCGHDEEARESMKRQCPSERIMPPGGQALN</sequence>
<proteinExistence type="predicted"/>
<gene>
    <name evidence="2" type="ordered locus">KNP414_05192</name>
</gene>
<reference evidence="2 3" key="2">
    <citation type="journal article" date="2013" name="Genome Announc.">
        <title>Genome Sequence of Growth-Improving Paenibacillus mucilaginosus Strain KNP414.</title>
        <authorList>
            <person name="Lu J.J."/>
            <person name="Wang J.F."/>
            <person name="Hu X.F."/>
        </authorList>
    </citation>
    <scope>NUCLEOTIDE SEQUENCE [LARGE SCALE GENOMIC DNA]</scope>
    <source>
        <strain evidence="2 3">KNP414</strain>
    </source>
</reference>
<dbReference type="KEGG" id="pms:KNP414_05192"/>
<dbReference type="AlphaFoldDB" id="F8FBV5"/>